<gene>
    <name evidence="2" type="ORF">SCLCIDRAFT_590810</name>
</gene>
<dbReference type="EMBL" id="KN822026">
    <property type="protein sequence ID" value="KIM64740.1"/>
    <property type="molecule type" value="Genomic_DNA"/>
</dbReference>
<feature type="chain" id="PRO_5002163539" evidence="1">
    <location>
        <begin position="21"/>
        <end position="66"/>
    </location>
</feature>
<evidence type="ECO:0000313" key="3">
    <source>
        <dbReference type="Proteomes" id="UP000053989"/>
    </source>
</evidence>
<dbReference type="InParanoid" id="A0A0C3DVZ5"/>
<keyword evidence="3" id="KW-1185">Reference proteome</keyword>
<evidence type="ECO:0000313" key="2">
    <source>
        <dbReference type="EMBL" id="KIM64740.1"/>
    </source>
</evidence>
<evidence type="ECO:0000256" key="1">
    <source>
        <dbReference type="SAM" id="SignalP"/>
    </source>
</evidence>
<name>A0A0C3DVZ5_9AGAM</name>
<organism evidence="2 3">
    <name type="scientific">Scleroderma citrinum Foug A</name>
    <dbReference type="NCBI Taxonomy" id="1036808"/>
    <lineage>
        <taxon>Eukaryota</taxon>
        <taxon>Fungi</taxon>
        <taxon>Dikarya</taxon>
        <taxon>Basidiomycota</taxon>
        <taxon>Agaricomycotina</taxon>
        <taxon>Agaricomycetes</taxon>
        <taxon>Agaricomycetidae</taxon>
        <taxon>Boletales</taxon>
        <taxon>Sclerodermatineae</taxon>
        <taxon>Sclerodermataceae</taxon>
        <taxon>Scleroderma</taxon>
    </lineage>
</organism>
<reference evidence="3" key="2">
    <citation type="submission" date="2015-01" db="EMBL/GenBank/DDBJ databases">
        <title>Evolutionary Origins and Diversification of the Mycorrhizal Mutualists.</title>
        <authorList>
            <consortium name="DOE Joint Genome Institute"/>
            <consortium name="Mycorrhizal Genomics Consortium"/>
            <person name="Kohler A."/>
            <person name="Kuo A."/>
            <person name="Nagy L.G."/>
            <person name="Floudas D."/>
            <person name="Copeland A."/>
            <person name="Barry K.W."/>
            <person name="Cichocki N."/>
            <person name="Veneault-Fourrey C."/>
            <person name="LaButti K."/>
            <person name="Lindquist E.A."/>
            <person name="Lipzen A."/>
            <person name="Lundell T."/>
            <person name="Morin E."/>
            <person name="Murat C."/>
            <person name="Riley R."/>
            <person name="Ohm R."/>
            <person name="Sun H."/>
            <person name="Tunlid A."/>
            <person name="Henrissat B."/>
            <person name="Grigoriev I.V."/>
            <person name="Hibbett D.S."/>
            <person name="Martin F."/>
        </authorList>
    </citation>
    <scope>NUCLEOTIDE SEQUENCE [LARGE SCALE GENOMIC DNA]</scope>
    <source>
        <strain evidence="3">Foug A</strain>
    </source>
</reference>
<sequence>MVWVIAAIVCQAFRVVITLARSTSNSMFWHSAPRLVVDWDTLQNHDTRPVPSLVSVGLIAAIIRMG</sequence>
<keyword evidence="1" id="KW-0732">Signal</keyword>
<protein>
    <submittedName>
        <fullName evidence="2">Uncharacterized protein</fullName>
    </submittedName>
</protein>
<dbReference type="Proteomes" id="UP000053989">
    <property type="component" value="Unassembled WGS sequence"/>
</dbReference>
<reference evidence="2 3" key="1">
    <citation type="submission" date="2014-04" db="EMBL/GenBank/DDBJ databases">
        <authorList>
            <consortium name="DOE Joint Genome Institute"/>
            <person name="Kuo A."/>
            <person name="Kohler A."/>
            <person name="Nagy L.G."/>
            <person name="Floudas D."/>
            <person name="Copeland A."/>
            <person name="Barry K.W."/>
            <person name="Cichocki N."/>
            <person name="Veneault-Fourrey C."/>
            <person name="LaButti K."/>
            <person name="Lindquist E.A."/>
            <person name="Lipzen A."/>
            <person name="Lundell T."/>
            <person name="Morin E."/>
            <person name="Murat C."/>
            <person name="Sun H."/>
            <person name="Tunlid A."/>
            <person name="Henrissat B."/>
            <person name="Grigoriev I.V."/>
            <person name="Hibbett D.S."/>
            <person name="Martin F."/>
            <person name="Nordberg H.P."/>
            <person name="Cantor M.N."/>
            <person name="Hua S.X."/>
        </authorList>
    </citation>
    <scope>NUCLEOTIDE SEQUENCE [LARGE SCALE GENOMIC DNA]</scope>
    <source>
        <strain evidence="2 3">Foug A</strain>
    </source>
</reference>
<accession>A0A0C3DVZ5</accession>
<dbReference type="HOGENOM" id="CLU_2832667_0_0_1"/>
<proteinExistence type="predicted"/>
<feature type="signal peptide" evidence="1">
    <location>
        <begin position="1"/>
        <end position="20"/>
    </location>
</feature>
<dbReference type="AlphaFoldDB" id="A0A0C3DVZ5"/>